<dbReference type="Proteomes" id="UP000596063">
    <property type="component" value="Chromosome"/>
</dbReference>
<organism evidence="2 3">
    <name type="scientific">Spongiibacter nanhainus</name>
    <dbReference type="NCBI Taxonomy" id="2794344"/>
    <lineage>
        <taxon>Bacteria</taxon>
        <taxon>Pseudomonadati</taxon>
        <taxon>Pseudomonadota</taxon>
        <taxon>Gammaproteobacteria</taxon>
        <taxon>Cellvibrionales</taxon>
        <taxon>Spongiibacteraceae</taxon>
        <taxon>Spongiibacter</taxon>
    </lineage>
</organism>
<dbReference type="RefSeq" id="WP_198571019.1">
    <property type="nucleotide sequence ID" value="NZ_CP066167.1"/>
</dbReference>
<dbReference type="SUPFAM" id="SSF54909">
    <property type="entry name" value="Dimeric alpha+beta barrel"/>
    <property type="match status" value="1"/>
</dbReference>
<dbReference type="KEGG" id="snan:I6N98_06705"/>
<accession>A0A7T4USL5</accession>
<evidence type="ECO:0000259" key="1">
    <source>
        <dbReference type="Pfam" id="PF07045"/>
    </source>
</evidence>
<dbReference type="AlphaFoldDB" id="A0A7T4USL5"/>
<feature type="domain" description="DUF1330" evidence="1">
    <location>
        <begin position="3"/>
        <end position="96"/>
    </location>
</feature>
<dbReference type="Pfam" id="PF07045">
    <property type="entry name" value="DUF1330"/>
    <property type="match status" value="1"/>
</dbReference>
<evidence type="ECO:0000313" key="3">
    <source>
        <dbReference type="Proteomes" id="UP000596063"/>
    </source>
</evidence>
<proteinExistence type="predicted"/>
<sequence>MPAYLIVLQQSATEDAESLAEYQQLTREMNNPTPVDPKVVYGAIEGLEGVAPEAVVVLEFASKDEARAWYNNEDYQRALPMRLKAAKYQAFIVEGL</sequence>
<gene>
    <name evidence="2" type="ORF">I6N98_06705</name>
</gene>
<dbReference type="Gene3D" id="3.30.70.100">
    <property type="match status" value="1"/>
</dbReference>
<keyword evidence="3" id="KW-1185">Reference proteome</keyword>
<dbReference type="EMBL" id="CP066167">
    <property type="protein sequence ID" value="QQD19535.1"/>
    <property type="molecule type" value="Genomic_DNA"/>
</dbReference>
<reference evidence="2 3" key="1">
    <citation type="submission" date="2020-12" db="EMBL/GenBank/DDBJ databases">
        <authorList>
            <person name="Shan Y."/>
        </authorList>
    </citation>
    <scope>NUCLEOTIDE SEQUENCE [LARGE SCALE GENOMIC DNA]</scope>
    <source>
        <strain evidence="3">csc3.9</strain>
    </source>
</reference>
<protein>
    <submittedName>
        <fullName evidence="2">DUF1330 domain-containing protein</fullName>
    </submittedName>
</protein>
<dbReference type="InterPro" id="IPR010753">
    <property type="entry name" value="DUF1330"/>
</dbReference>
<dbReference type="InterPro" id="IPR011008">
    <property type="entry name" value="Dimeric_a/b-barrel"/>
</dbReference>
<evidence type="ECO:0000313" key="2">
    <source>
        <dbReference type="EMBL" id="QQD19535.1"/>
    </source>
</evidence>
<name>A0A7T4USL5_9GAMM</name>